<dbReference type="PROSITE" id="PS50994">
    <property type="entry name" value="INTEGRASE"/>
    <property type="match status" value="1"/>
</dbReference>
<dbReference type="InterPro" id="IPR050900">
    <property type="entry name" value="Transposase_IS3/IS150/IS904"/>
</dbReference>
<dbReference type="EMBL" id="JPJI01000022">
    <property type="protein sequence ID" value="KEZ94300.1"/>
    <property type="molecule type" value="Genomic_DNA"/>
</dbReference>
<dbReference type="AlphaFoldDB" id="A0A084JZB6"/>
<dbReference type="InterPro" id="IPR012337">
    <property type="entry name" value="RNaseH-like_sf"/>
</dbReference>
<dbReference type="InterPro" id="IPR001584">
    <property type="entry name" value="Integrase_cat-core"/>
</dbReference>
<dbReference type="GO" id="GO:0003676">
    <property type="term" value="F:nucleic acid binding"/>
    <property type="evidence" value="ECO:0007669"/>
    <property type="project" value="InterPro"/>
</dbReference>
<evidence type="ECO:0000313" key="3">
    <source>
        <dbReference type="Proteomes" id="UP000028531"/>
    </source>
</evidence>
<evidence type="ECO:0000313" key="2">
    <source>
        <dbReference type="EMBL" id="KEZ94300.1"/>
    </source>
</evidence>
<reference evidence="2 3" key="1">
    <citation type="submission" date="2014-07" db="EMBL/GenBank/DDBJ databases">
        <title>Draft genome sequence of Nonlabens ulvanivorans, an ulvan degrading bacterium.</title>
        <authorList>
            <person name="Kopel M."/>
            <person name="Helbert W."/>
            <person name="Henrissat B."/>
            <person name="Doniger T."/>
            <person name="Banin E."/>
        </authorList>
    </citation>
    <scope>NUCLEOTIDE SEQUENCE [LARGE SCALE GENOMIC DNA]</scope>
    <source>
        <strain evidence="2 3">PLR</strain>
    </source>
</reference>
<feature type="domain" description="Integrase catalytic" evidence="1">
    <location>
        <begin position="230"/>
        <end position="394"/>
    </location>
</feature>
<dbReference type="PANTHER" id="PTHR46889:SF5">
    <property type="entry name" value="INTEGRASE PROTEIN"/>
    <property type="match status" value="1"/>
</dbReference>
<organism evidence="2 3">
    <name type="scientific">Nonlabens ulvanivorans</name>
    <name type="common">Persicivirga ulvanivorans</name>
    <dbReference type="NCBI Taxonomy" id="906888"/>
    <lineage>
        <taxon>Bacteria</taxon>
        <taxon>Pseudomonadati</taxon>
        <taxon>Bacteroidota</taxon>
        <taxon>Flavobacteriia</taxon>
        <taxon>Flavobacteriales</taxon>
        <taxon>Flavobacteriaceae</taxon>
        <taxon>Nonlabens</taxon>
    </lineage>
</organism>
<dbReference type="Gene3D" id="3.30.420.10">
    <property type="entry name" value="Ribonuclease H-like superfamily/Ribonuclease H"/>
    <property type="match status" value="1"/>
</dbReference>
<dbReference type="RefSeq" id="WP_036579831.1">
    <property type="nucleotide sequence ID" value="NZ_JPJI01000022.1"/>
</dbReference>
<dbReference type="PANTHER" id="PTHR46889">
    <property type="entry name" value="TRANSPOSASE INSF FOR INSERTION SEQUENCE IS3B-RELATED"/>
    <property type="match status" value="1"/>
</dbReference>
<dbReference type="Pfam" id="PF13683">
    <property type="entry name" value="rve_3"/>
    <property type="match status" value="1"/>
</dbReference>
<accession>A0A084JZB6</accession>
<dbReference type="SUPFAM" id="SSF53098">
    <property type="entry name" value="Ribonuclease H-like"/>
    <property type="match status" value="1"/>
</dbReference>
<proteinExistence type="predicted"/>
<gene>
    <name evidence="2" type="ORF">IL45_02295</name>
</gene>
<dbReference type="GO" id="GO:0015074">
    <property type="term" value="P:DNA integration"/>
    <property type="evidence" value="ECO:0007669"/>
    <property type="project" value="InterPro"/>
</dbReference>
<name>A0A084JZB6_NONUL</name>
<sequence>MYRNRKSWDTAVKHFTRNGLLTDLLTHEQIATIPRSNIARWKQESDDKYQLCEINKVVQEEIELIKRINQSSRIKRINESYFKLADTFHQIISQVKGIKSVIKTQKELIVNTIEQVKESISINEALKIFNLSRSTFENYKSIVIHTCEPSYFNWCVSRFSNQLLSSEVKTIKKYMTHTDYKFWSKSSVYLKAVRDGELQCGITTFYKYCRLLGFKNKCHKRKSDYYQPLITSKPNQVWCADVTIFKTFYSKKYHIHFIIDHYSKMILGHRIENVSSGFAIKSLIQNASEKYKPQELQFLTDGGSENVNQTVRTFVDSSEFPIDHVIAQKDVVFSNSMIEALNKVIKHQFLFHKEINSREELTKCLENAVTSYNTLRPQMSLGGNTPIETYQGKPIELTQYTIGLEKQKIIRRLENRKNACNLCR</sequence>
<dbReference type="Proteomes" id="UP000028531">
    <property type="component" value="Unassembled WGS sequence"/>
</dbReference>
<evidence type="ECO:0000259" key="1">
    <source>
        <dbReference type="PROSITE" id="PS50994"/>
    </source>
</evidence>
<comment type="caution">
    <text evidence="2">The sequence shown here is derived from an EMBL/GenBank/DDBJ whole genome shotgun (WGS) entry which is preliminary data.</text>
</comment>
<dbReference type="OrthoDB" id="9815231at2"/>
<protein>
    <recommendedName>
        <fullName evidence="1">Integrase catalytic domain-containing protein</fullName>
    </recommendedName>
</protein>
<dbReference type="Pfam" id="PF00665">
    <property type="entry name" value="rve"/>
    <property type="match status" value="1"/>
</dbReference>
<dbReference type="InterPro" id="IPR036397">
    <property type="entry name" value="RNaseH_sf"/>
</dbReference>